<keyword evidence="9" id="KW-0460">Magnesium</keyword>
<accession>A0A840EUM9</accession>
<evidence type="ECO:0000256" key="9">
    <source>
        <dbReference type="ARBA" id="ARBA00022842"/>
    </source>
</evidence>
<evidence type="ECO:0000256" key="3">
    <source>
        <dbReference type="ARBA" id="ARBA00004980"/>
    </source>
</evidence>
<dbReference type="SUPFAM" id="SSF52922">
    <property type="entry name" value="TK C-terminal domain-like"/>
    <property type="match status" value="1"/>
</dbReference>
<dbReference type="Proteomes" id="UP000551501">
    <property type="component" value="Unassembled WGS sequence"/>
</dbReference>
<dbReference type="AlphaFoldDB" id="A0A840EUM9"/>
<keyword evidence="11" id="KW-0786">Thiamine pyrophosphate</keyword>
<dbReference type="FunFam" id="3.40.50.970:FF:000129">
    <property type="entry name" value="Transketolase"/>
    <property type="match status" value="1"/>
</dbReference>
<evidence type="ECO:0000256" key="12">
    <source>
        <dbReference type="ARBA" id="ARBA00023229"/>
    </source>
</evidence>
<dbReference type="CDD" id="cd07033">
    <property type="entry name" value="TPP_PYR_DXS_TK_like"/>
    <property type="match status" value="1"/>
</dbReference>
<dbReference type="InterPro" id="IPR029061">
    <property type="entry name" value="THDP-binding"/>
</dbReference>
<dbReference type="Pfam" id="PF02779">
    <property type="entry name" value="Transket_pyr"/>
    <property type="match status" value="1"/>
</dbReference>
<dbReference type="PANTHER" id="PTHR43322">
    <property type="entry name" value="1-D-DEOXYXYLULOSE 5-PHOSPHATE SYNTHASE-RELATED"/>
    <property type="match status" value="1"/>
</dbReference>
<dbReference type="InterPro" id="IPR005477">
    <property type="entry name" value="Dxylulose-5-P_synthase"/>
</dbReference>
<comment type="similarity">
    <text evidence="4">Belongs to the transketolase family. DXPS subfamily.</text>
</comment>
<dbReference type="RefSeq" id="WP_183369282.1">
    <property type="nucleotide sequence ID" value="NZ_BAABHL010000048.1"/>
</dbReference>
<dbReference type="Gene3D" id="3.40.50.970">
    <property type="match status" value="1"/>
</dbReference>
<dbReference type="GO" id="GO:0005829">
    <property type="term" value="C:cytosol"/>
    <property type="evidence" value="ECO:0007669"/>
    <property type="project" value="TreeGrafter"/>
</dbReference>
<sequence length="329" mass="35003">MAKLDDRAGGMGEIADIDGPYEVAPFGTELARLGEIDERIVGLSADMSKFSDIIPFRDRFPHRYFNAGMAEQDAVTMAAGLAKVGKVAFCATYAAFLTRRALDFIAVSCAHSKANVKILAGSPGLVNPYGATHQSLEDLVVLRSIPDITVIDPCDAVELRHVVRTAAETDGTFYIRNLRGKVPVVFDEDGFQFEIGKARLLRPGHDVAVIGTGFMTERALTAADAAAAQGVSAAVLHVPTIKPLDTEAICETASAVGRVVVVENGLRVGGLGSAVVETLHDAGIHVPVLRIGLGDRFHPCGSQAYNEARFGLDDAAITEAVISNRWEFA</sequence>
<dbReference type="Gene3D" id="3.40.50.920">
    <property type="match status" value="1"/>
</dbReference>
<keyword evidence="10" id="KW-0784">Thiamine biosynthesis</keyword>
<evidence type="ECO:0000259" key="13">
    <source>
        <dbReference type="SMART" id="SM00861"/>
    </source>
</evidence>
<comment type="cofactor">
    <cofactor evidence="1">
        <name>Mg(2+)</name>
        <dbReference type="ChEBI" id="CHEBI:18420"/>
    </cofactor>
</comment>
<evidence type="ECO:0000256" key="2">
    <source>
        <dbReference type="ARBA" id="ARBA00001964"/>
    </source>
</evidence>
<proteinExistence type="inferred from homology"/>
<evidence type="ECO:0000256" key="1">
    <source>
        <dbReference type="ARBA" id="ARBA00001946"/>
    </source>
</evidence>
<dbReference type="InterPro" id="IPR005475">
    <property type="entry name" value="Transketolase-like_Pyr-bd"/>
</dbReference>
<comment type="pathway">
    <text evidence="3">Metabolic intermediate biosynthesis; 1-deoxy-D-xylulose 5-phosphate biosynthesis; 1-deoxy-D-xylulose 5-phosphate from D-glyceraldehyde 3-phosphate and pyruvate: step 1/1.</text>
</comment>
<dbReference type="GO" id="GO:0009228">
    <property type="term" value="P:thiamine biosynthetic process"/>
    <property type="evidence" value="ECO:0007669"/>
    <property type="project" value="UniProtKB-KW"/>
</dbReference>
<evidence type="ECO:0000256" key="6">
    <source>
        <dbReference type="ARBA" id="ARBA00013150"/>
    </source>
</evidence>
<evidence type="ECO:0000313" key="14">
    <source>
        <dbReference type="EMBL" id="MBB4134054.1"/>
    </source>
</evidence>
<dbReference type="SMART" id="SM00861">
    <property type="entry name" value="Transket_pyr"/>
    <property type="match status" value="1"/>
</dbReference>
<keyword evidence="8" id="KW-0479">Metal-binding</keyword>
<keyword evidence="7 14" id="KW-0808">Transferase</keyword>
<dbReference type="InterPro" id="IPR033248">
    <property type="entry name" value="Transketolase_C"/>
</dbReference>
<comment type="subunit">
    <text evidence="5">Homodimer.</text>
</comment>
<dbReference type="Pfam" id="PF02780">
    <property type="entry name" value="Transketolase_C"/>
    <property type="match status" value="1"/>
</dbReference>
<evidence type="ECO:0000256" key="7">
    <source>
        <dbReference type="ARBA" id="ARBA00022679"/>
    </source>
</evidence>
<evidence type="ECO:0000313" key="15">
    <source>
        <dbReference type="Proteomes" id="UP000551501"/>
    </source>
</evidence>
<evidence type="ECO:0000256" key="8">
    <source>
        <dbReference type="ARBA" id="ARBA00022723"/>
    </source>
</evidence>
<evidence type="ECO:0000256" key="5">
    <source>
        <dbReference type="ARBA" id="ARBA00011738"/>
    </source>
</evidence>
<protein>
    <recommendedName>
        <fullName evidence="6">1-deoxy-D-xylulose-5-phosphate synthase</fullName>
        <ecNumber evidence="6">2.2.1.7</ecNumber>
    </recommendedName>
</protein>
<reference evidence="14 15" key="1">
    <citation type="submission" date="2020-08" db="EMBL/GenBank/DDBJ databases">
        <title>Sequencing the genomes of 1000 actinobacteria strains.</title>
        <authorList>
            <person name="Klenk H.-P."/>
        </authorList>
    </citation>
    <scope>NUCLEOTIDE SEQUENCE [LARGE SCALE GENOMIC DNA]</scope>
    <source>
        <strain evidence="14 15">DSM 45298</strain>
    </source>
</reference>
<dbReference type="GO" id="GO:0000287">
    <property type="term" value="F:magnesium ion binding"/>
    <property type="evidence" value="ECO:0007669"/>
    <property type="project" value="UniProtKB-ARBA"/>
</dbReference>
<gene>
    <name evidence="14" type="ORF">BKA16_000606</name>
</gene>
<comment type="cofactor">
    <cofactor evidence="2">
        <name>thiamine diphosphate</name>
        <dbReference type="ChEBI" id="CHEBI:58937"/>
    </cofactor>
</comment>
<organism evidence="14 15">
    <name type="scientific">Gordonia humi</name>
    <dbReference type="NCBI Taxonomy" id="686429"/>
    <lineage>
        <taxon>Bacteria</taxon>
        <taxon>Bacillati</taxon>
        <taxon>Actinomycetota</taxon>
        <taxon>Actinomycetes</taxon>
        <taxon>Mycobacteriales</taxon>
        <taxon>Gordoniaceae</taxon>
        <taxon>Gordonia</taxon>
    </lineage>
</organism>
<name>A0A840EUM9_9ACTN</name>
<evidence type="ECO:0000256" key="4">
    <source>
        <dbReference type="ARBA" id="ARBA00011081"/>
    </source>
</evidence>
<feature type="domain" description="Transketolase-like pyrimidine-binding" evidence="13">
    <location>
        <begin position="20"/>
        <end position="184"/>
    </location>
</feature>
<dbReference type="GO" id="GO:0019288">
    <property type="term" value="P:isopentenyl diphosphate biosynthetic process, methylerythritol 4-phosphate pathway"/>
    <property type="evidence" value="ECO:0007669"/>
    <property type="project" value="TreeGrafter"/>
</dbReference>
<evidence type="ECO:0000256" key="11">
    <source>
        <dbReference type="ARBA" id="ARBA00023052"/>
    </source>
</evidence>
<dbReference type="EMBL" id="JACIFP010000001">
    <property type="protein sequence ID" value="MBB4134054.1"/>
    <property type="molecule type" value="Genomic_DNA"/>
</dbReference>
<dbReference type="EC" id="2.2.1.7" evidence="6"/>
<dbReference type="PANTHER" id="PTHR43322:SF5">
    <property type="entry name" value="1-DEOXY-D-XYLULOSE-5-PHOSPHATE SYNTHASE, CHLOROPLASTIC"/>
    <property type="match status" value="1"/>
</dbReference>
<dbReference type="SUPFAM" id="SSF52518">
    <property type="entry name" value="Thiamin diphosphate-binding fold (THDP-binding)"/>
    <property type="match status" value="1"/>
</dbReference>
<keyword evidence="15" id="KW-1185">Reference proteome</keyword>
<evidence type="ECO:0000256" key="10">
    <source>
        <dbReference type="ARBA" id="ARBA00022977"/>
    </source>
</evidence>
<keyword evidence="12" id="KW-0414">Isoprene biosynthesis</keyword>
<dbReference type="GO" id="GO:0016114">
    <property type="term" value="P:terpenoid biosynthetic process"/>
    <property type="evidence" value="ECO:0007669"/>
    <property type="project" value="InterPro"/>
</dbReference>
<dbReference type="InterPro" id="IPR009014">
    <property type="entry name" value="Transketo_C/PFOR_II"/>
</dbReference>
<comment type="caution">
    <text evidence="14">The sequence shown here is derived from an EMBL/GenBank/DDBJ whole genome shotgun (WGS) entry which is preliminary data.</text>
</comment>
<dbReference type="GO" id="GO:0008661">
    <property type="term" value="F:1-deoxy-D-xylulose-5-phosphate synthase activity"/>
    <property type="evidence" value="ECO:0007669"/>
    <property type="project" value="UniProtKB-EC"/>
</dbReference>